<sequence length="664" mass="76376">MEMCEDVYRACVSCPSHSAELYSCVQQYLITHLYDISEEIVKGNLLKSYYQKWKVYQRGAYCLDHAFYYFNMLCLEKWRIHIFDLYKAQLVCLILAEIESDRNGNFVDPSPVKGAIDSFVYLNPPLSAPLLLYQQAFEAPFLEVTSQYYSKEAALFASERDFTAYMIKALKRIEEEEARVRKFVDLSSYSKVLEECERQWITNQLASFEVEIKNYLRKGDDEALSVLYSLIKRVPPLVEPVSSRMLNYLSEEGLVRGSPGHSDPVTPVDYVDFLFSMRSNYLALCRTAFENNAYFIAAVDKAFRVVINATNGERHLSKSPELLAFYCDAFLKKSSRNPVNYDIDEKLNKMVTLFEYLDEKDVFLKFYSRLLAKRLINSTSSSLEAETQMISSLKQTCGNDYTAKLESMLTDIGTSEKLSVAFRKYLCDHRENTFDNFRIVVLGRASWPIAAQQPFPQPPSVLKQVLLAFEKFYVSQHSGRKLQWLPYLSKCELRMNYLPRRYEVQCSFYQMSILLLFNYKDTVSIEEGALLDNTLATLINAKILAWSGTPAQVVLNKRFSRARGGGKFKLPASIGETENQKDASKATIDAVITDRQISLQATIMRIMKTRRKIAHRQLLSEVASQTSLRFKPAIAMIKKCIESLIDQQYLARAADFTDCYEYIS</sequence>
<organism evidence="7 8">
    <name type="scientific">Zophobas morio</name>
    <dbReference type="NCBI Taxonomy" id="2755281"/>
    <lineage>
        <taxon>Eukaryota</taxon>
        <taxon>Metazoa</taxon>
        <taxon>Ecdysozoa</taxon>
        <taxon>Arthropoda</taxon>
        <taxon>Hexapoda</taxon>
        <taxon>Insecta</taxon>
        <taxon>Pterygota</taxon>
        <taxon>Neoptera</taxon>
        <taxon>Endopterygota</taxon>
        <taxon>Coleoptera</taxon>
        <taxon>Polyphaga</taxon>
        <taxon>Cucujiformia</taxon>
        <taxon>Tenebrionidae</taxon>
        <taxon>Zophobas</taxon>
    </lineage>
</organism>
<dbReference type="Gene3D" id="3.30.230.130">
    <property type="entry name" value="Cullin, Chain C, Domain 2"/>
    <property type="match status" value="1"/>
</dbReference>
<keyword evidence="8" id="KW-1185">Reference proteome</keyword>
<gene>
    <name evidence="7" type="ORF">Zmor_008816</name>
</gene>
<dbReference type="GO" id="GO:0006511">
    <property type="term" value="P:ubiquitin-dependent protein catabolic process"/>
    <property type="evidence" value="ECO:0007669"/>
    <property type="project" value="InterPro"/>
</dbReference>
<evidence type="ECO:0000256" key="3">
    <source>
        <dbReference type="ARBA" id="ARBA00022843"/>
    </source>
</evidence>
<evidence type="ECO:0000256" key="2">
    <source>
        <dbReference type="ARBA" id="ARBA00022499"/>
    </source>
</evidence>
<dbReference type="SMART" id="SM00884">
    <property type="entry name" value="Cullin_Nedd8"/>
    <property type="match status" value="1"/>
</dbReference>
<protein>
    <recommendedName>
        <fullName evidence="6">Cullin family profile domain-containing protein</fullName>
    </recommendedName>
</protein>
<dbReference type="SUPFAM" id="SSF74788">
    <property type="entry name" value="Cullin repeat-like"/>
    <property type="match status" value="1"/>
</dbReference>
<feature type="domain" description="Cullin family profile" evidence="6">
    <location>
        <begin position="318"/>
        <end position="527"/>
    </location>
</feature>
<dbReference type="SUPFAM" id="SSF75632">
    <property type="entry name" value="Cullin homology domain"/>
    <property type="match status" value="1"/>
</dbReference>
<dbReference type="SUPFAM" id="SSF46785">
    <property type="entry name" value="Winged helix' DNA-binding domain"/>
    <property type="match status" value="1"/>
</dbReference>
<comment type="caution">
    <text evidence="7">The sequence shown here is derived from an EMBL/GenBank/DDBJ whole genome shotgun (WGS) entry which is preliminary data.</text>
</comment>
<dbReference type="Pfam" id="PF00888">
    <property type="entry name" value="Cullin"/>
    <property type="match status" value="1"/>
</dbReference>
<dbReference type="Gene3D" id="1.20.1310.10">
    <property type="entry name" value="Cullin Repeats"/>
    <property type="match status" value="4"/>
</dbReference>
<dbReference type="Proteomes" id="UP001168821">
    <property type="component" value="Unassembled WGS sequence"/>
</dbReference>
<dbReference type="PANTHER" id="PTHR11932">
    <property type="entry name" value="CULLIN"/>
    <property type="match status" value="1"/>
</dbReference>
<dbReference type="AlphaFoldDB" id="A0AA38HIK5"/>
<dbReference type="InterPro" id="IPR001373">
    <property type="entry name" value="Cullin_N"/>
</dbReference>
<evidence type="ECO:0000313" key="8">
    <source>
        <dbReference type="Proteomes" id="UP001168821"/>
    </source>
</evidence>
<dbReference type="FunFam" id="1.20.1310.10:FF:000002">
    <property type="entry name" value="cullin-3 isoform X1"/>
    <property type="match status" value="1"/>
</dbReference>
<dbReference type="InterPro" id="IPR019559">
    <property type="entry name" value="Cullin_neddylation_domain"/>
</dbReference>
<evidence type="ECO:0000256" key="1">
    <source>
        <dbReference type="ARBA" id="ARBA00006019"/>
    </source>
</evidence>
<dbReference type="GO" id="GO:0031625">
    <property type="term" value="F:ubiquitin protein ligase binding"/>
    <property type="evidence" value="ECO:0007669"/>
    <property type="project" value="InterPro"/>
</dbReference>
<dbReference type="GO" id="GO:0031461">
    <property type="term" value="C:cullin-RING ubiquitin ligase complex"/>
    <property type="evidence" value="ECO:0007669"/>
    <property type="project" value="InterPro"/>
</dbReference>
<comment type="similarity">
    <text evidence="1 4 5">Belongs to the cullin family.</text>
</comment>
<dbReference type="PROSITE" id="PS50069">
    <property type="entry name" value="CULLIN_2"/>
    <property type="match status" value="1"/>
</dbReference>
<dbReference type="InterPro" id="IPR016157">
    <property type="entry name" value="Cullin_CS"/>
</dbReference>
<evidence type="ECO:0000259" key="6">
    <source>
        <dbReference type="PROSITE" id="PS50069"/>
    </source>
</evidence>
<dbReference type="InterPro" id="IPR059120">
    <property type="entry name" value="Cullin-like_AB"/>
</dbReference>
<dbReference type="InterPro" id="IPR036390">
    <property type="entry name" value="WH_DNA-bd_sf"/>
</dbReference>
<keyword evidence="2" id="KW-1017">Isopeptide bond</keyword>
<dbReference type="Gene3D" id="1.10.10.10">
    <property type="entry name" value="Winged helix-like DNA-binding domain superfamily/Winged helix DNA-binding domain"/>
    <property type="match status" value="1"/>
</dbReference>
<dbReference type="EMBL" id="JALNTZ010002444">
    <property type="protein sequence ID" value="KAJ3617614.1"/>
    <property type="molecule type" value="Genomic_DNA"/>
</dbReference>
<dbReference type="PROSITE" id="PS01256">
    <property type="entry name" value="CULLIN_1"/>
    <property type="match status" value="1"/>
</dbReference>
<dbReference type="FunFam" id="1.20.1310.10:FF:000001">
    <property type="entry name" value="Cullin 3"/>
    <property type="match status" value="1"/>
</dbReference>
<evidence type="ECO:0000256" key="5">
    <source>
        <dbReference type="RuleBase" id="RU003829"/>
    </source>
</evidence>
<reference evidence="7" key="1">
    <citation type="journal article" date="2023" name="G3 (Bethesda)">
        <title>Whole genome assemblies of Zophobas morio and Tenebrio molitor.</title>
        <authorList>
            <person name="Kaur S."/>
            <person name="Stinson S.A."/>
            <person name="diCenzo G.C."/>
        </authorList>
    </citation>
    <scope>NUCLEOTIDE SEQUENCE</scope>
    <source>
        <strain evidence="7">QUZm001</strain>
    </source>
</reference>
<dbReference type="Pfam" id="PF10557">
    <property type="entry name" value="Cullin_Nedd8"/>
    <property type="match status" value="1"/>
</dbReference>
<dbReference type="InterPro" id="IPR036317">
    <property type="entry name" value="Cullin_homology_sf"/>
</dbReference>
<evidence type="ECO:0000256" key="4">
    <source>
        <dbReference type="PROSITE-ProRule" id="PRU00330"/>
    </source>
</evidence>
<dbReference type="InterPro" id="IPR045093">
    <property type="entry name" value="Cullin"/>
</dbReference>
<proteinExistence type="inferred from homology"/>
<dbReference type="FunFam" id="1.10.10.10:FF:000014">
    <property type="entry name" value="Cullin 1"/>
    <property type="match status" value="1"/>
</dbReference>
<dbReference type="InterPro" id="IPR016158">
    <property type="entry name" value="Cullin_homology"/>
</dbReference>
<evidence type="ECO:0000313" key="7">
    <source>
        <dbReference type="EMBL" id="KAJ3617614.1"/>
    </source>
</evidence>
<dbReference type="InterPro" id="IPR036388">
    <property type="entry name" value="WH-like_DNA-bd_sf"/>
</dbReference>
<keyword evidence="3" id="KW-0832">Ubl conjugation</keyword>
<accession>A0AA38HIK5</accession>
<dbReference type="Pfam" id="PF26557">
    <property type="entry name" value="Cullin_AB"/>
    <property type="match status" value="1"/>
</dbReference>
<dbReference type="SMART" id="SM00182">
    <property type="entry name" value="CULLIN"/>
    <property type="match status" value="1"/>
</dbReference>
<dbReference type="InterPro" id="IPR016159">
    <property type="entry name" value="Cullin_repeat-like_dom_sf"/>
</dbReference>
<name>A0AA38HIK5_9CUCU</name>